<accession>A0AAV5UQK9</accession>
<name>A0AAV5UQK9_9BILA</name>
<feature type="non-terminal residue" evidence="1">
    <location>
        <position position="1"/>
    </location>
</feature>
<protein>
    <submittedName>
        <fullName evidence="1">Uncharacterized protein</fullName>
    </submittedName>
</protein>
<keyword evidence="2" id="KW-1185">Reference proteome</keyword>
<dbReference type="EMBL" id="BTSY01000001">
    <property type="protein sequence ID" value="GMT09470.1"/>
    <property type="molecule type" value="Genomic_DNA"/>
</dbReference>
<evidence type="ECO:0000313" key="2">
    <source>
        <dbReference type="Proteomes" id="UP001432322"/>
    </source>
</evidence>
<evidence type="ECO:0000313" key="1">
    <source>
        <dbReference type="EMBL" id="GMT09470.1"/>
    </source>
</evidence>
<sequence>YLLFLLSFVSLSRADSPLYIEELEKLVRGYDRYLLDRMDDDKWTTRADLKVQLDKVLARQSPQTQSLYARIINQKEAMRAGKNRFWVSQS</sequence>
<proteinExistence type="predicted"/>
<gene>
    <name evidence="1" type="ORF">PFISCL1PPCAC_767</name>
</gene>
<dbReference type="AlphaFoldDB" id="A0AAV5UQK9"/>
<dbReference type="Proteomes" id="UP001432322">
    <property type="component" value="Unassembled WGS sequence"/>
</dbReference>
<organism evidence="1 2">
    <name type="scientific">Pristionchus fissidentatus</name>
    <dbReference type="NCBI Taxonomy" id="1538716"/>
    <lineage>
        <taxon>Eukaryota</taxon>
        <taxon>Metazoa</taxon>
        <taxon>Ecdysozoa</taxon>
        <taxon>Nematoda</taxon>
        <taxon>Chromadorea</taxon>
        <taxon>Rhabditida</taxon>
        <taxon>Rhabditina</taxon>
        <taxon>Diplogasteromorpha</taxon>
        <taxon>Diplogasteroidea</taxon>
        <taxon>Neodiplogasteridae</taxon>
        <taxon>Pristionchus</taxon>
    </lineage>
</organism>
<reference evidence="1" key="1">
    <citation type="submission" date="2023-10" db="EMBL/GenBank/DDBJ databases">
        <title>Genome assembly of Pristionchus species.</title>
        <authorList>
            <person name="Yoshida K."/>
            <person name="Sommer R.J."/>
        </authorList>
    </citation>
    <scope>NUCLEOTIDE SEQUENCE</scope>
    <source>
        <strain evidence="1">RS5133</strain>
    </source>
</reference>
<feature type="non-terminal residue" evidence="1">
    <location>
        <position position="90"/>
    </location>
</feature>
<comment type="caution">
    <text evidence="1">The sequence shown here is derived from an EMBL/GenBank/DDBJ whole genome shotgun (WGS) entry which is preliminary data.</text>
</comment>